<organism evidence="1 2">
    <name type="scientific">Rheinheimera mesophila</name>
    <dbReference type="NCBI Taxonomy" id="1547515"/>
    <lineage>
        <taxon>Bacteria</taxon>
        <taxon>Pseudomonadati</taxon>
        <taxon>Pseudomonadota</taxon>
        <taxon>Gammaproteobacteria</taxon>
        <taxon>Chromatiales</taxon>
        <taxon>Chromatiaceae</taxon>
        <taxon>Rheinheimera</taxon>
    </lineage>
</organism>
<dbReference type="Pfam" id="PF11042">
    <property type="entry name" value="DUF2750"/>
    <property type="match status" value="1"/>
</dbReference>
<protein>
    <submittedName>
        <fullName evidence="1">DUF2750 domain-containing protein</fullName>
    </submittedName>
</protein>
<dbReference type="EMBL" id="RRCF01000001">
    <property type="protein sequence ID" value="RRJ23115.1"/>
    <property type="molecule type" value="Genomic_DNA"/>
</dbReference>
<gene>
    <name evidence="1" type="ORF">EIK76_03240</name>
</gene>
<dbReference type="Proteomes" id="UP000276260">
    <property type="component" value="Unassembled WGS sequence"/>
</dbReference>
<accession>A0A3P3QQ15</accession>
<dbReference type="InterPro" id="IPR021284">
    <property type="entry name" value="DUF2750"/>
</dbReference>
<sequence length="130" mass="14721">MNYELTADDLNRLSVLDAEQRYDYFIQAVADLEKIWILVDEEGFVLVDADEERCIPVWPHAELAEQWINGDWAQCQAQAVDIATWLDKWTSGLDGDELAIAVFPHAQEPGVVIGPEEFAETLIEATQDNE</sequence>
<keyword evidence="2" id="KW-1185">Reference proteome</keyword>
<proteinExistence type="predicted"/>
<comment type="caution">
    <text evidence="1">The sequence shown here is derived from an EMBL/GenBank/DDBJ whole genome shotgun (WGS) entry which is preliminary data.</text>
</comment>
<reference evidence="1 2" key="1">
    <citation type="submission" date="2018-11" db="EMBL/GenBank/DDBJ databases">
        <title>Draft genome analysis of Rheinheimera mesophila isolated from an industrial waste site.</title>
        <authorList>
            <person name="Yu Q."/>
            <person name="Qi Y."/>
            <person name="Zhang H."/>
            <person name="Lu Y."/>
            <person name="Pu J."/>
        </authorList>
    </citation>
    <scope>NUCLEOTIDE SEQUENCE [LARGE SCALE GENOMIC DNA]</scope>
    <source>
        <strain evidence="1 2">IITR13</strain>
    </source>
</reference>
<evidence type="ECO:0000313" key="2">
    <source>
        <dbReference type="Proteomes" id="UP000276260"/>
    </source>
</evidence>
<dbReference type="RefSeq" id="WP_046520953.1">
    <property type="nucleotide sequence ID" value="NZ_LAVS01000088.1"/>
</dbReference>
<evidence type="ECO:0000313" key="1">
    <source>
        <dbReference type="EMBL" id="RRJ23115.1"/>
    </source>
</evidence>
<dbReference type="OrthoDB" id="2936081at2"/>
<dbReference type="AlphaFoldDB" id="A0A3P3QQ15"/>
<name>A0A3P3QQ15_9GAMM</name>